<organism evidence="2 3">
    <name type="scientific">Paenibacillus baimaensis</name>
    <dbReference type="NCBI Taxonomy" id="2982185"/>
    <lineage>
        <taxon>Bacteria</taxon>
        <taxon>Bacillati</taxon>
        <taxon>Bacillota</taxon>
        <taxon>Bacilli</taxon>
        <taxon>Bacillales</taxon>
        <taxon>Paenibacillaceae</taxon>
        <taxon>Paenibacillus</taxon>
    </lineage>
</organism>
<dbReference type="Proteomes" id="UP001652445">
    <property type="component" value="Unassembled WGS sequence"/>
</dbReference>
<evidence type="ECO:0000256" key="1">
    <source>
        <dbReference type="SAM" id="Phobius"/>
    </source>
</evidence>
<keyword evidence="1" id="KW-0472">Membrane</keyword>
<evidence type="ECO:0000313" key="3">
    <source>
        <dbReference type="Proteomes" id="UP001652445"/>
    </source>
</evidence>
<evidence type="ECO:0008006" key="4">
    <source>
        <dbReference type="Google" id="ProtNLM"/>
    </source>
</evidence>
<keyword evidence="1" id="KW-0812">Transmembrane</keyword>
<feature type="transmembrane region" description="Helical" evidence="1">
    <location>
        <begin position="222"/>
        <end position="240"/>
    </location>
</feature>
<comment type="caution">
    <text evidence="2">The sequence shown here is derived from an EMBL/GenBank/DDBJ whole genome shotgun (WGS) entry which is preliminary data.</text>
</comment>
<keyword evidence="3" id="KW-1185">Reference proteome</keyword>
<sequence length="381" mass="43535">MGNRTFLSVTNRDTVVVEYEHVAFETNNFLAPLWFCLVSQEQYERYREQLLASWSLVQPHLEDEELEDLPEWSAFSEALDLHIPWVEASMQMRESLPVTLARYPALSPYMSEWLRTLSSHVQVHPSPVVHLELSQYFSFSGDPIAYLANIEEFLGGWWQPDESSFDYLDHITNSYLLGGEHQLYRVRADSLEQLTEPDIKVDTSKVAATAVKKPISKRLENLYTWLLALLSAALGLGAYLWSSSSWLAVFAFLLPSLCIIVWELRRRPEKAAKGNNDRTFPSPTPRAIAYYNRISPITLQGVQAVDLNNNHSVTVLWPHIMFAQVSPSGHIEIKLDAELESLYPPRLSIVLEHGLEADYAVSAIHSISQLWRLDWNGNDYS</sequence>
<protein>
    <recommendedName>
        <fullName evidence="4">DUF2207 domain-containing protein</fullName>
    </recommendedName>
</protein>
<name>A0ABT2USR4_9BACL</name>
<reference evidence="2 3" key="1">
    <citation type="submission" date="2022-09" db="EMBL/GenBank/DDBJ databases">
        <authorList>
            <person name="Han X.L."/>
            <person name="Wang Q."/>
            <person name="Lu T."/>
        </authorList>
    </citation>
    <scope>NUCLEOTIDE SEQUENCE [LARGE SCALE GENOMIC DNA]</scope>
    <source>
        <strain evidence="2 3">WQ 127069</strain>
    </source>
</reference>
<feature type="transmembrane region" description="Helical" evidence="1">
    <location>
        <begin position="246"/>
        <end position="264"/>
    </location>
</feature>
<evidence type="ECO:0000313" key="2">
    <source>
        <dbReference type="EMBL" id="MCU6797695.1"/>
    </source>
</evidence>
<accession>A0ABT2USR4</accession>
<keyword evidence="1" id="KW-1133">Transmembrane helix</keyword>
<proteinExistence type="predicted"/>
<dbReference type="RefSeq" id="WP_262688430.1">
    <property type="nucleotide sequence ID" value="NZ_JAOQIO010000124.1"/>
</dbReference>
<gene>
    <name evidence="2" type="ORF">OB236_36790</name>
</gene>
<dbReference type="EMBL" id="JAOQIO010000124">
    <property type="protein sequence ID" value="MCU6797695.1"/>
    <property type="molecule type" value="Genomic_DNA"/>
</dbReference>